<organism evidence="1 2">
    <name type="scientific">Ancylostoma ceylanicum</name>
    <dbReference type="NCBI Taxonomy" id="53326"/>
    <lineage>
        <taxon>Eukaryota</taxon>
        <taxon>Metazoa</taxon>
        <taxon>Ecdysozoa</taxon>
        <taxon>Nematoda</taxon>
        <taxon>Chromadorea</taxon>
        <taxon>Rhabditida</taxon>
        <taxon>Rhabditina</taxon>
        <taxon>Rhabditomorpha</taxon>
        <taxon>Strongyloidea</taxon>
        <taxon>Ancylostomatidae</taxon>
        <taxon>Ancylostomatinae</taxon>
        <taxon>Ancylostoma</taxon>
    </lineage>
</organism>
<sequence length="135" mass="15574">MRDEFQKYLLTVILDRCVCLQAEINKKIVRSQRIRKNYHNPGKVSRLDHGKMKTFAGQGIQVILLRKKRRALLTPFVRKSCGLMEKPPIYSTDPRSPLGIQIHLLYLITMLTRELKLQTPGNYPTTLASSSMYNA</sequence>
<name>A0A016TR13_9BILA</name>
<gene>
    <name evidence="1" type="primary">Acey_s0083.g1651</name>
    <name evidence="1" type="ORF">Y032_0083g1651</name>
</gene>
<dbReference type="Proteomes" id="UP000024635">
    <property type="component" value="Unassembled WGS sequence"/>
</dbReference>
<reference evidence="2" key="1">
    <citation type="journal article" date="2015" name="Nat. Genet.">
        <title>The genome and transcriptome of the zoonotic hookworm Ancylostoma ceylanicum identify infection-specific gene families.</title>
        <authorList>
            <person name="Schwarz E.M."/>
            <person name="Hu Y."/>
            <person name="Antoshechkin I."/>
            <person name="Miller M.M."/>
            <person name="Sternberg P.W."/>
            <person name="Aroian R.V."/>
        </authorList>
    </citation>
    <scope>NUCLEOTIDE SEQUENCE</scope>
    <source>
        <strain evidence="2">HY135</strain>
    </source>
</reference>
<evidence type="ECO:0000313" key="2">
    <source>
        <dbReference type="Proteomes" id="UP000024635"/>
    </source>
</evidence>
<comment type="caution">
    <text evidence="1">The sequence shown here is derived from an EMBL/GenBank/DDBJ whole genome shotgun (WGS) entry which is preliminary data.</text>
</comment>
<dbReference type="AlphaFoldDB" id="A0A016TR13"/>
<evidence type="ECO:0000313" key="1">
    <source>
        <dbReference type="EMBL" id="EYC05210.1"/>
    </source>
</evidence>
<keyword evidence="2" id="KW-1185">Reference proteome</keyword>
<accession>A0A016TR13</accession>
<proteinExistence type="predicted"/>
<protein>
    <submittedName>
        <fullName evidence="1">Uncharacterized protein</fullName>
    </submittedName>
</protein>
<dbReference type="EMBL" id="JARK01001419">
    <property type="protein sequence ID" value="EYC05210.1"/>
    <property type="molecule type" value="Genomic_DNA"/>
</dbReference>